<evidence type="ECO:0000313" key="2">
    <source>
        <dbReference type="EMBL" id="MBO8475218.1"/>
    </source>
</evidence>
<reference evidence="2" key="1">
    <citation type="submission" date="2020-10" db="EMBL/GenBank/DDBJ databases">
        <authorList>
            <person name="Gilroy R."/>
        </authorList>
    </citation>
    <scope>NUCLEOTIDE SEQUENCE</scope>
    <source>
        <strain evidence="2">B1-13419</strain>
    </source>
</reference>
<name>A0A9D9NJB5_9BACT</name>
<gene>
    <name evidence="2" type="ORF">IAB91_08015</name>
</gene>
<evidence type="ECO:0000256" key="1">
    <source>
        <dbReference type="SAM" id="Phobius"/>
    </source>
</evidence>
<sequence length="253" mass="27902">MQDSTVTATDTIHYGPVPVSQAFSGGALMMEQSPVDSSQEDNHDGDSVVTDVVAVICILAILFTLKKMVNVLPSMLSCLFRWKEALDLEYNVKLGRDRNIIFLVMILPACLLATRYSLYAPDFISTMDISGKFFSYVGILIGYLLVRAAADFATGTRKIDKRAYSAAKMLFLTFFSLGTLFCIVTAGLLSFTELPYETVRSVILYISGALYLLLIFRKAQIFSHYCSVLSTILYLCSLEIVPTGLLVASAMIL</sequence>
<protein>
    <submittedName>
        <fullName evidence="2">DUF4271 domain-containing protein</fullName>
    </submittedName>
</protein>
<keyword evidence="1" id="KW-0812">Transmembrane</keyword>
<comment type="caution">
    <text evidence="2">The sequence shown here is derived from an EMBL/GenBank/DDBJ whole genome shotgun (WGS) entry which is preliminary data.</text>
</comment>
<accession>A0A9D9NJB5</accession>
<feature type="transmembrane region" description="Helical" evidence="1">
    <location>
        <begin position="48"/>
        <end position="65"/>
    </location>
</feature>
<feature type="transmembrane region" description="Helical" evidence="1">
    <location>
        <begin position="100"/>
        <end position="118"/>
    </location>
</feature>
<feature type="transmembrane region" description="Helical" evidence="1">
    <location>
        <begin position="170"/>
        <end position="192"/>
    </location>
</feature>
<keyword evidence="1" id="KW-1133">Transmembrane helix</keyword>
<keyword evidence="1" id="KW-0472">Membrane</keyword>
<dbReference type="Proteomes" id="UP000823757">
    <property type="component" value="Unassembled WGS sequence"/>
</dbReference>
<feature type="transmembrane region" description="Helical" evidence="1">
    <location>
        <begin position="133"/>
        <end position="150"/>
    </location>
</feature>
<organism evidence="2 3">
    <name type="scientific">Candidatus Cryptobacteroides faecigallinarum</name>
    <dbReference type="NCBI Taxonomy" id="2840763"/>
    <lineage>
        <taxon>Bacteria</taxon>
        <taxon>Pseudomonadati</taxon>
        <taxon>Bacteroidota</taxon>
        <taxon>Bacteroidia</taxon>
        <taxon>Bacteroidales</taxon>
        <taxon>Candidatus Cryptobacteroides</taxon>
    </lineage>
</organism>
<feature type="transmembrane region" description="Helical" evidence="1">
    <location>
        <begin position="228"/>
        <end position="252"/>
    </location>
</feature>
<reference evidence="2" key="2">
    <citation type="journal article" date="2021" name="PeerJ">
        <title>Extensive microbial diversity within the chicken gut microbiome revealed by metagenomics and culture.</title>
        <authorList>
            <person name="Gilroy R."/>
            <person name="Ravi A."/>
            <person name="Getino M."/>
            <person name="Pursley I."/>
            <person name="Horton D.L."/>
            <person name="Alikhan N.F."/>
            <person name="Baker D."/>
            <person name="Gharbi K."/>
            <person name="Hall N."/>
            <person name="Watson M."/>
            <person name="Adriaenssens E.M."/>
            <person name="Foster-Nyarko E."/>
            <person name="Jarju S."/>
            <person name="Secka A."/>
            <person name="Antonio M."/>
            <person name="Oren A."/>
            <person name="Chaudhuri R.R."/>
            <person name="La Ragione R."/>
            <person name="Hildebrand F."/>
            <person name="Pallen M.J."/>
        </authorList>
    </citation>
    <scope>NUCLEOTIDE SEQUENCE</scope>
    <source>
        <strain evidence="2">B1-13419</strain>
    </source>
</reference>
<feature type="transmembrane region" description="Helical" evidence="1">
    <location>
        <begin position="198"/>
        <end position="216"/>
    </location>
</feature>
<proteinExistence type="predicted"/>
<evidence type="ECO:0000313" key="3">
    <source>
        <dbReference type="Proteomes" id="UP000823757"/>
    </source>
</evidence>
<dbReference type="EMBL" id="JADIMD010000119">
    <property type="protein sequence ID" value="MBO8475218.1"/>
    <property type="molecule type" value="Genomic_DNA"/>
</dbReference>
<dbReference type="AlphaFoldDB" id="A0A9D9NJB5"/>